<dbReference type="PANTHER" id="PTHR24363:SF0">
    <property type="entry name" value="SERINE_THREONINE KINASE LIKE DOMAIN CONTAINING 1"/>
    <property type="match status" value="1"/>
</dbReference>
<evidence type="ECO:0000256" key="7">
    <source>
        <dbReference type="ARBA" id="ARBA00047899"/>
    </source>
</evidence>
<evidence type="ECO:0000313" key="12">
    <source>
        <dbReference type="EMBL" id="NEU75818.1"/>
    </source>
</evidence>
<reference evidence="12 13" key="1">
    <citation type="journal article" date="2015" name="Genome Announc.">
        <title>Draft Genome Sequence of Cyanobacterium Hassallia byssoidea Strain VB512170, Isolated from Monuments in India.</title>
        <authorList>
            <person name="Singh D."/>
            <person name="Chandrababunaidu M.M."/>
            <person name="Panda A."/>
            <person name="Sen D."/>
            <person name="Bhattacharyya S."/>
            <person name="Adhikary S.P."/>
            <person name="Tripathy S."/>
        </authorList>
    </citation>
    <scope>NUCLEOTIDE SEQUENCE [LARGE SCALE GENOMIC DNA]</scope>
    <source>
        <strain evidence="12 13">VB512170</strain>
    </source>
</reference>
<comment type="catalytic activity">
    <reaction evidence="7">
        <text>L-threonyl-[protein] + ATP = O-phospho-L-threonyl-[protein] + ADP + H(+)</text>
        <dbReference type="Rhea" id="RHEA:46608"/>
        <dbReference type="Rhea" id="RHEA-COMP:11060"/>
        <dbReference type="Rhea" id="RHEA-COMP:11605"/>
        <dbReference type="ChEBI" id="CHEBI:15378"/>
        <dbReference type="ChEBI" id="CHEBI:30013"/>
        <dbReference type="ChEBI" id="CHEBI:30616"/>
        <dbReference type="ChEBI" id="CHEBI:61977"/>
        <dbReference type="ChEBI" id="CHEBI:456216"/>
        <dbReference type="EC" id="2.7.11.1"/>
    </reaction>
</comment>
<dbReference type="Gene3D" id="1.10.510.10">
    <property type="entry name" value="Transferase(Phosphotransferase) domain 1"/>
    <property type="match status" value="1"/>
</dbReference>
<dbReference type="PROSITE" id="PS00108">
    <property type="entry name" value="PROTEIN_KINASE_ST"/>
    <property type="match status" value="1"/>
</dbReference>
<dbReference type="SMART" id="SM00220">
    <property type="entry name" value="S_TKc"/>
    <property type="match status" value="1"/>
</dbReference>
<accession>A0A846HFT9</accession>
<dbReference type="InterPro" id="IPR000719">
    <property type="entry name" value="Prot_kinase_dom"/>
</dbReference>
<evidence type="ECO:0000256" key="5">
    <source>
        <dbReference type="ARBA" id="ARBA00022777"/>
    </source>
</evidence>
<dbReference type="Pfam" id="PF00069">
    <property type="entry name" value="Pkinase"/>
    <property type="match status" value="1"/>
</dbReference>
<evidence type="ECO:0000256" key="6">
    <source>
        <dbReference type="ARBA" id="ARBA00022840"/>
    </source>
</evidence>
<dbReference type="EMBL" id="JTCM02000083">
    <property type="protein sequence ID" value="NEU75818.1"/>
    <property type="molecule type" value="Genomic_DNA"/>
</dbReference>
<proteinExistence type="predicted"/>
<evidence type="ECO:0000256" key="2">
    <source>
        <dbReference type="ARBA" id="ARBA00022527"/>
    </source>
</evidence>
<evidence type="ECO:0000256" key="10">
    <source>
        <dbReference type="SAM" id="MobiDB-lite"/>
    </source>
</evidence>
<dbReference type="PANTHER" id="PTHR24363">
    <property type="entry name" value="SERINE/THREONINE PROTEIN KINASE"/>
    <property type="match status" value="1"/>
</dbReference>
<dbReference type="InterPro" id="IPR008271">
    <property type="entry name" value="Ser/Thr_kinase_AS"/>
</dbReference>
<dbReference type="SUPFAM" id="SSF56112">
    <property type="entry name" value="Protein kinase-like (PK-like)"/>
    <property type="match status" value="1"/>
</dbReference>
<keyword evidence="2" id="KW-0723">Serine/threonine-protein kinase</keyword>
<keyword evidence="5" id="KW-0418">Kinase</keyword>
<dbReference type="PROSITE" id="PS00107">
    <property type="entry name" value="PROTEIN_KINASE_ATP"/>
    <property type="match status" value="1"/>
</dbReference>
<keyword evidence="3" id="KW-0808">Transferase</keyword>
<evidence type="ECO:0000259" key="11">
    <source>
        <dbReference type="PROSITE" id="PS50011"/>
    </source>
</evidence>
<comment type="catalytic activity">
    <reaction evidence="8">
        <text>L-seryl-[protein] + ATP = O-phospho-L-seryl-[protein] + ADP + H(+)</text>
        <dbReference type="Rhea" id="RHEA:17989"/>
        <dbReference type="Rhea" id="RHEA-COMP:9863"/>
        <dbReference type="Rhea" id="RHEA-COMP:11604"/>
        <dbReference type="ChEBI" id="CHEBI:15378"/>
        <dbReference type="ChEBI" id="CHEBI:29999"/>
        <dbReference type="ChEBI" id="CHEBI:30616"/>
        <dbReference type="ChEBI" id="CHEBI:83421"/>
        <dbReference type="ChEBI" id="CHEBI:456216"/>
        <dbReference type="EC" id="2.7.11.1"/>
    </reaction>
</comment>
<dbReference type="InterPro" id="IPR017441">
    <property type="entry name" value="Protein_kinase_ATP_BS"/>
</dbReference>
<dbReference type="GO" id="GO:0004674">
    <property type="term" value="F:protein serine/threonine kinase activity"/>
    <property type="evidence" value="ECO:0007669"/>
    <property type="project" value="UniProtKB-KW"/>
</dbReference>
<organism evidence="12 13">
    <name type="scientific">Hassallia byssoidea VB512170</name>
    <dbReference type="NCBI Taxonomy" id="1304833"/>
    <lineage>
        <taxon>Bacteria</taxon>
        <taxon>Bacillati</taxon>
        <taxon>Cyanobacteriota</taxon>
        <taxon>Cyanophyceae</taxon>
        <taxon>Nostocales</taxon>
        <taxon>Tolypothrichaceae</taxon>
        <taxon>Hassallia</taxon>
    </lineage>
</organism>
<dbReference type="Proteomes" id="UP000031549">
    <property type="component" value="Unassembled WGS sequence"/>
</dbReference>
<name>A0A846HFT9_9CYAN</name>
<dbReference type="AlphaFoldDB" id="A0A846HFT9"/>
<evidence type="ECO:0000256" key="1">
    <source>
        <dbReference type="ARBA" id="ARBA00012513"/>
    </source>
</evidence>
<sequence length="547" mass="59970">MTPILLKNRYQVIRVLGSGGFGETFLAEDTQMPSGCRCVIKQLKPVANNPQVYQLVQERFQREAAILEELGGNSNQIPRLNAYFTEDGQFYLVQEYIEGQTLTQKLQQQGILSESSVKEILINILPVLEYVHSKRIVHRDIKPDNIIIRYTDGKPILIDFGAVKETMGTVVTASGNSSRSIVIGTPGFMPSEQTAGRPVFASDLYSLGLTAIYLLTGKIPQELPTDPATGEIVWRHFALSLSPSFAAVLDKAIQSHGRDRFSSAREMLEALQTGVTPIAPTIPPFAATQISAPPSGGYVQPATVVSSGAIPYQQPVYYQQPAPVSKGMSDWQKAVITGGVIGACVLIGLTVINRKETSNQPQPQQTVAEQNSSPAPENSSPAPTSSVSENSRTSQQPISDPQPPIATAQTSAITKKAAFALINQWQQSKAQLFAPPFNRQLGSELTTGEAYRKNIGQGSSLEWLEDNNAYYRYGVQRIDSIENFVANGDQATLDIVLTEDRKLYKNGEIVNDENSSFDTRLVRYSLQLENGKLKISDYTTVRVINNR</sequence>
<protein>
    <recommendedName>
        <fullName evidence="1">non-specific serine/threonine protein kinase</fullName>
        <ecNumber evidence="1">2.7.11.1</ecNumber>
    </recommendedName>
</protein>
<dbReference type="EC" id="2.7.11.1" evidence="1"/>
<keyword evidence="6 9" id="KW-0067">ATP-binding</keyword>
<dbReference type="RefSeq" id="WP_039747957.1">
    <property type="nucleotide sequence ID" value="NZ_JTCM02000083.1"/>
</dbReference>
<feature type="binding site" evidence="9">
    <location>
        <position position="41"/>
    </location>
    <ligand>
        <name>ATP</name>
        <dbReference type="ChEBI" id="CHEBI:30616"/>
    </ligand>
</feature>
<evidence type="ECO:0000256" key="3">
    <source>
        <dbReference type="ARBA" id="ARBA00022679"/>
    </source>
</evidence>
<evidence type="ECO:0000313" key="13">
    <source>
        <dbReference type="Proteomes" id="UP000031549"/>
    </source>
</evidence>
<dbReference type="Pfam" id="PF13355">
    <property type="entry name" value="ARC6-like_IMS"/>
    <property type="match status" value="1"/>
</dbReference>
<dbReference type="CDD" id="cd14014">
    <property type="entry name" value="STKc_PknB_like"/>
    <property type="match status" value="1"/>
</dbReference>
<keyword evidence="13" id="KW-1185">Reference proteome</keyword>
<gene>
    <name evidence="12" type="ORF">PI95_025485</name>
</gene>
<feature type="region of interest" description="Disordered" evidence="10">
    <location>
        <begin position="357"/>
        <end position="405"/>
    </location>
</feature>
<feature type="compositionally biased region" description="Low complexity" evidence="10">
    <location>
        <begin position="371"/>
        <end position="386"/>
    </location>
</feature>
<dbReference type="GO" id="GO:0005524">
    <property type="term" value="F:ATP binding"/>
    <property type="evidence" value="ECO:0007669"/>
    <property type="project" value="UniProtKB-UniRule"/>
</dbReference>
<feature type="domain" description="Protein kinase" evidence="11">
    <location>
        <begin position="10"/>
        <end position="282"/>
    </location>
</feature>
<comment type="caution">
    <text evidence="12">The sequence shown here is derived from an EMBL/GenBank/DDBJ whole genome shotgun (WGS) entry which is preliminary data.</text>
</comment>
<feature type="compositionally biased region" description="Polar residues" evidence="10">
    <location>
        <begin position="358"/>
        <end position="370"/>
    </location>
</feature>
<dbReference type="PROSITE" id="PS50011">
    <property type="entry name" value="PROTEIN_KINASE_DOM"/>
    <property type="match status" value="1"/>
</dbReference>
<evidence type="ECO:0000256" key="4">
    <source>
        <dbReference type="ARBA" id="ARBA00022741"/>
    </source>
</evidence>
<evidence type="ECO:0000256" key="9">
    <source>
        <dbReference type="PROSITE-ProRule" id="PRU10141"/>
    </source>
</evidence>
<dbReference type="InterPro" id="IPR025344">
    <property type="entry name" value="CDP1-like_IMS"/>
</dbReference>
<evidence type="ECO:0000256" key="8">
    <source>
        <dbReference type="ARBA" id="ARBA00048679"/>
    </source>
</evidence>
<keyword evidence="4 9" id="KW-0547">Nucleotide-binding</keyword>
<dbReference type="InterPro" id="IPR011009">
    <property type="entry name" value="Kinase-like_dom_sf"/>
</dbReference>